<keyword evidence="1" id="KW-0732">Signal</keyword>
<comment type="caution">
    <text evidence="2">The sequence shown here is derived from an EMBL/GenBank/DDBJ whole genome shotgun (WGS) entry which is preliminary data.</text>
</comment>
<dbReference type="EMBL" id="JAUJEB010000008">
    <property type="protein sequence ID" value="MDN5216247.1"/>
    <property type="molecule type" value="Genomic_DNA"/>
</dbReference>
<keyword evidence="3" id="KW-1185">Reference proteome</keyword>
<protein>
    <submittedName>
        <fullName evidence="2">DUF4783 domain-containing protein</fullName>
    </submittedName>
</protein>
<dbReference type="Pfam" id="PF16022">
    <property type="entry name" value="DUF4783"/>
    <property type="match status" value="1"/>
</dbReference>
<sequence length="137" mass="15680">MKKYKISAFVLILLMVSGFSQLSIDTKAQGDVLNDVRAAIKMGSSKELVKHLNTRIELVIDGDQATYSKTQAEFVLKDFFKKYPPSDFQYIHKGASKDGLKYAIGKYSHQGGTFRVVLRSKKFNEYHKIYNLDFTRD</sequence>
<evidence type="ECO:0000313" key="3">
    <source>
        <dbReference type="Proteomes" id="UP001172083"/>
    </source>
</evidence>
<dbReference type="InterPro" id="IPR031977">
    <property type="entry name" value="DUF4783"/>
</dbReference>
<name>A0ABT8LEQ8_9BACT</name>
<dbReference type="Gene3D" id="3.10.450.50">
    <property type="match status" value="1"/>
</dbReference>
<dbReference type="Proteomes" id="UP001172083">
    <property type="component" value="Unassembled WGS sequence"/>
</dbReference>
<accession>A0ABT8LEQ8</accession>
<proteinExistence type="predicted"/>
<evidence type="ECO:0000256" key="1">
    <source>
        <dbReference type="SAM" id="SignalP"/>
    </source>
</evidence>
<dbReference type="RefSeq" id="WP_346761584.1">
    <property type="nucleotide sequence ID" value="NZ_JAUJEB010000008.1"/>
</dbReference>
<gene>
    <name evidence="2" type="ORF">QQ020_29535</name>
</gene>
<organism evidence="2 3">
    <name type="scientific">Agaribacillus aureus</name>
    <dbReference type="NCBI Taxonomy" id="3051825"/>
    <lineage>
        <taxon>Bacteria</taxon>
        <taxon>Pseudomonadati</taxon>
        <taxon>Bacteroidota</taxon>
        <taxon>Cytophagia</taxon>
        <taxon>Cytophagales</taxon>
        <taxon>Splendidivirgaceae</taxon>
        <taxon>Agaribacillus</taxon>
    </lineage>
</organism>
<feature type="chain" id="PRO_5045880742" evidence="1">
    <location>
        <begin position="23"/>
        <end position="137"/>
    </location>
</feature>
<reference evidence="2" key="1">
    <citation type="submission" date="2023-06" db="EMBL/GenBank/DDBJ databases">
        <title>Genomic of Agaribacillus aureum.</title>
        <authorList>
            <person name="Wang G."/>
        </authorList>
    </citation>
    <scope>NUCLEOTIDE SEQUENCE</scope>
    <source>
        <strain evidence="2">BMA12</strain>
    </source>
</reference>
<feature type="signal peptide" evidence="1">
    <location>
        <begin position="1"/>
        <end position="22"/>
    </location>
</feature>
<evidence type="ECO:0000313" key="2">
    <source>
        <dbReference type="EMBL" id="MDN5216247.1"/>
    </source>
</evidence>